<dbReference type="VEuPathDB" id="FungiDB:AO090701001254"/>
<sequence>MSSEYLEPGRYYIKSKESGEYLTVSQEDGSIVARPEKDKPFEFSSADENGFSISLEGGDALGIQDETLVAGASSAFWNVTKSEAQHAWVFVEVDGSKGWWLNGEEPKTVNVRPLAVAPCYPPQYPTSELFVLESA</sequence>
<dbReference type="EMBL" id="MKZY01000010">
    <property type="protein sequence ID" value="OOO04929.1"/>
    <property type="molecule type" value="Genomic_DNA"/>
</dbReference>
<protein>
    <submittedName>
        <fullName evidence="1">Uncharacterized protein</fullName>
    </submittedName>
</protein>
<gene>
    <name evidence="1" type="ORF">OAory_01112660</name>
</gene>
<dbReference type="Gene3D" id="2.80.10.50">
    <property type="match status" value="1"/>
</dbReference>
<evidence type="ECO:0000313" key="2">
    <source>
        <dbReference type="Proteomes" id="UP000190312"/>
    </source>
</evidence>
<accession>A0A1S9D7B9</accession>
<dbReference type="Pfam" id="PF16850">
    <property type="entry name" value="Inhibitor_I66"/>
    <property type="match status" value="1"/>
</dbReference>
<dbReference type="InterPro" id="IPR031755">
    <property type="entry name" value="Inhibitor_I66"/>
</dbReference>
<proteinExistence type="predicted"/>
<reference evidence="1 2" key="1">
    <citation type="submission" date="2016-10" db="EMBL/GenBank/DDBJ databases">
        <title>Genome sequencing of Aspergillus oryzae BCC7051.</title>
        <authorList>
            <person name="Thammarongtham C."/>
            <person name="Vorapreeda T."/>
            <person name="Nookaew I."/>
            <person name="Srisuk T."/>
            <person name="Land M."/>
            <person name="Jeennor S."/>
            <person name="Laoteng K."/>
        </authorList>
    </citation>
    <scope>NUCLEOTIDE SEQUENCE [LARGE SCALE GENOMIC DNA]</scope>
    <source>
        <strain evidence="1 2">BCC7051</strain>
    </source>
</reference>
<dbReference type="AlphaFoldDB" id="A0A1S9D7B9"/>
<organism evidence="1 2">
    <name type="scientific">Aspergillus oryzae</name>
    <name type="common">Yellow koji mold</name>
    <dbReference type="NCBI Taxonomy" id="5062"/>
    <lineage>
        <taxon>Eukaryota</taxon>
        <taxon>Fungi</taxon>
        <taxon>Dikarya</taxon>
        <taxon>Ascomycota</taxon>
        <taxon>Pezizomycotina</taxon>
        <taxon>Eurotiomycetes</taxon>
        <taxon>Eurotiomycetidae</taxon>
        <taxon>Eurotiales</taxon>
        <taxon>Aspergillaceae</taxon>
        <taxon>Aspergillus</taxon>
        <taxon>Aspergillus subgen. Circumdati</taxon>
    </lineage>
</organism>
<dbReference type="Proteomes" id="UP000190312">
    <property type="component" value="Unassembled WGS sequence"/>
</dbReference>
<comment type="caution">
    <text evidence="1">The sequence shown here is derived from an EMBL/GenBank/DDBJ whole genome shotgun (WGS) entry which is preliminary data.</text>
</comment>
<evidence type="ECO:0000313" key="1">
    <source>
        <dbReference type="EMBL" id="OOO04929.1"/>
    </source>
</evidence>
<name>A0A1S9D7B9_ASPOZ</name>
<dbReference type="GO" id="GO:0004867">
    <property type="term" value="F:serine-type endopeptidase inhibitor activity"/>
    <property type="evidence" value="ECO:0007669"/>
    <property type="project" value="InterPro"/>
</dbReference>